<proteinExistence type="predicted"/>
<reference evidence="1 2" key="1">
    <citation type="journal article" date="2016" name="Nat. Commun.">
        <title>Thousands of microbial genomes shed light on interconnected biogeochemical processes in an aquifer system.</title>
        <authorList>
            <person name="Anantharaman K."/>
            <person name="Brown C.T."/>
            <person name="Hug L.A."/>
            <person name="Sharon I."/>
            <person name="Castelle C.J."/>
            <person name="Probst A.J."/>
            <person name="Thomas B.C."/>
            <person name="Singh A."/>
            <person name="Wilkins M.J."/>
            <person name="Karaoz U."/>
            <person name="Brodie E.L."/>
            <person name="Williams K.H."/>
            <person name="Hubbard S.S."/>
            <person name="Banfield J.F."/>
        </authorList>
    </citation>
    <scope>NUCLEOTIDE SEQUENCE [LARGE SCALE GENOMIC DNA]</scope>
</reference>
<gene>
    <name evidence="1" type="ORF">A2165_03915</name>
</gene>
<comment type="caution">
    <text evidence="1">The sequence shown here is derived from an EMBL/GenBank/DDBJ whole genome shotgun (WGS) entry which is preliminary data.</text>
</comment>
<name>A0A1F5FTP0_9BACT</name>
<evidence type="ECO:0000313" key="1">
    <source>
        <dbReference type="EMBL" id="OGD82986.1"/>
    </source>
</evidence>
<dbReference type="AlphaFoldDB" id="A0A1F5FTP0"/>
<dbReference type="Proteomes" id="UP000179252">
    <property type="component" value="Unassembled WGS sequence"/>
</dbReference>
<evidence type="ECO:0000313" key="2">
    <source>
        <dbReference type="Proteomes" id="UP000179252"/>
    </source>
</evidence>
<protein>
    <submittedName>
        <fullName evidence="1">Uncharacterized protein</fullName>
    </submittedName>
</protein>
<organism evidence="1 2">
    <name type="scientific">Candidatus Curtissbacteria bacterium RBG_13_40_7</name>
    <dbReference type="NCBI Taxonomy" id="1797706"/>
    <lineage>
        <taxon>Bacteria</taxon>
        <taxon>Candidatus Curtissiibacteriota</taxon>
    </lineage>
</organism>
<accession>A0A1F5FTP0</accession>
<dbReference type="EMBL" id="MFAU01000065">
    <property type="protein sequence ID" value="OGD82986.1"/>
    <property type="molecule type" value="Genomic_DNA"/>
</dbReference>
<sequence>MPEQGPKLLSPQEREELDNELAWARAQQYREMREFYGFDPLPPGELTRQVAALKVVRVSDMTSQQRYIYGLSIASRMG</sequence>